<dbReference type="SFLD" id="SFLDG01129">
    <property type="entry name" value="C1.5:_HAD__Beta-PGM__Phosphata"/>
    <property type="match status" value="1"/>
</dbReference>
<dbReference type="Gene3D" id="3.40.50.1000">
    <property type="entry name" value="HAD superfamily/HAD-like"/>
    <property type="match status" value="1"/>
</dbReference>
<evidence type="ECO:0000313" key="1">
    <source>
        <dbReference type="EMBL" id="AKP50416.1"/>
    </source>
</evidence>
<organism evidence="1 2">
    <name type="scientific">Cyclobacterium amurskyense</name>
    <dbReference type="NCBI Taxonomy" id="320787"/>
    <lineage>
        <taxon>Bacteria</taxon>
        <taxon>Pseudomonadati</taxon>
        <taxon>Bacteroidota</taxon>
        <taxon>Cytophagia</taxon>
        <taxon>Cytophagales</taxon>
        <taxon>Cyclobacteriaceae</taxon>
        <taxon>Cyclobacterium</taxon>
    </lineage>
</organism>
<dbReference type="AlphaFoldDB" id="A0A0H4P7I7"/>
<keyword evidence="2" id="KW-1185">Reference proteome</keyword>
<dbReference type="STRING" id="320787.CA2015_0960"/>
<protein>
    <submittedName>
        <fullName evidence="1">2-haloalkanoic acid dehalogenase</fullName>
    </submittedName>
</protein>
<dbReference type="KEGG" id="camu:CA2015_0960"/>
<dbReference type="SFLD" id="SFLDS00003">
    <property type="entry name" value="Haloacid_Dehalogenase"/>
    <property type="match status" value="1"/>
</dbReference>
<dbReference type="PANTHER" id="PTHR47478">
    <property type="match status" value="1"/>
</dbReference>
<dbReference type="NCBIfam" id="TIGR01549">
    <property type="entry name" value="HAD-SF-IA-v1"/>
    <property type="match status" value="1"/>
</dbReference>
<reference evidence="1 2" key="1">
    <citation type="submission" date="2015-07" db="EMBL/GenBank/DDBJ databases">
        <authorList>
            <person name="Kim K.M."/>
        </authorList>
    </citation>
    <scope>NUCLEOTIDE SEQUENCE [LARGE SCALE GENOMIC DNA]</scope>
    <source>
        <strain evidence="1 2">KCTC 12363</strain>
    </source>
</reference>
<dbReference type="PANTHER" id="PTHR47478:SF1">
    <property type="entry name" value="PYRIMIDINE 5'-NUCLEOTIDASE YJJG"/>
    <property type="match status" value="1"/>
</dbReference>
<proteinExistence type="predicted"/>
<dbReference type="RefSeq" id="WP_048640861.1">
    <property type="nucleotide sequence ID" value="NZ_CP012040.1"/>
</dbReference>
<dbReference type="InterPro" id="IPR041492">
    <property type="entry name" value="HAD_2"/>
</dbReference>
<dbReference type="InterPro" id="IPR052550">
    <property type="entry name" value="Pyrimidine_5'-ntase_YjjG"/>
</dbReference>
<dbReference type="NCBIfam" id="TIGR02254">
    <property type="entry name" value="YjjG_YfnB"/>
    <property type="match status" value="1"/>
</dbReference>
<sequence>MRKYKHLFFDLDHTLWDYDSNVRDSLSELFIDFNLGSLGNPDFELFFDAFQITNHILWEQFNKGVVDKDELRAMRFKEVFTRAKLSVSKIPKELEEEFILRTSSKPKVMDHAFETLDYLKSRYELHIITNGFNQSQYNKLKSSKLDSYFDLIVTSENSGFRKPDKRIFDHAMLQLKTEAINCLMIGDNPLSDIQGAQNAEIDQVFYNPLKTESKISPTYTINHLSELTTIL</sequence>
<dbReference type="SFLD" id="SFLDG01135">
    <property type="entry name" value="C1.5.6:_HAD__Beta-PGM__Phospha"/>
    <property type="match status" value="1"/>
</dbReference>
<evidence type="ECO:0000313" key="2">
    <source>
        <dbReference type="Proteomes" id="UP000036520"/>
    </source>
</evidence>
<accession>A0A0H4P7I7</accession>
<dbReference type="InterPro" id="IPR023198">
    <property type="entry name" value="PGP-like_dom2"/>
</dbReference>
<dbReference type="InterPro" id="IPR011951">
    <property type="entry name" value="HAD-SF_hydro_IA_YjjG/PynA"/>
</dbReference>
<dbReference type="InterPro" id="IPR036412">
    <property type="entry name" value="HAD-like_sf"/>
</dbReference>
<dbReference type="GO" id="GO:0008253">
    <property type="term" value="F:5'-nucleotidase activity"/>
    <property type="evidence" value="ECO:0007669"/>
    <property type="project" value="InterPro"/>
</dbReference>
<dbReference type="EMBL" id="CP012040">
    <property type="protein sequence ID" value="AKP50416.1"/>
    <property type="molecule type" value="Genomic_DNA"/>
</dbReference>
<dbReference type="SUPFAM" id="SSF56784">
    <property type="entry name" value="HAD-like"/>
    <property type="match status" value="1"/>
</dbReference>
<dbReference type="Proteomes" id="UP000036520">
    <property type="component" value="Chromosome"/>
</dbReference>
<dbReference type="InterPro" id="IPR023214">
    <property type="entry name" value="HAD_sf"/>
</dbReference>
<dbReference type="Gene3D" id="1.10.150.240">
    <property type="entry name" value="Putative phosphatase, domain 2"/>
    <property type="match status" value="1"/>
</dbReference>
<dbReference type="Pfam" id="PF13419">
    <property type="entry name" value="HAD_2"/>
    <property type="match status" value="1"/>
</dbReference>
<dbReference type="OrthoDB" id="9802350at2"/>
<dbReference type="InterPro" id="IPR006439">
    <property type="entry name" value="HAD-SF_hydro_IA"/>
</dbReference>
<gene>
    <name evidence="1" type="ORF">CA2015_0960</name>
</gene>
<name>A0A0H4P7I7_9BACT</name>